<dbReference type="HOGENOM" id="CLU_020019_9_0_1"/>
<dbReference type="Gene3D" id="1.20.1080.10">
    <property type="entry name" value="Glycerol uptake facilitator protein"/>
    <property type="match status" value="1"/>
</dbReference>
<feature type="transmembrane region" description="Helical" evidence="11">
    <location>
        <begin position="99"/>
        <end position="120"/>
    </location>
</feature>
<evidence type="ECO:0000256" key="2">
    <source>
        <dbReference type="ARBA" id="ARBA00006175"/>
    </source>
</evidence>
<evidence type="ECO:0000256" key="6">
    <source>
        <dbReference type="ARBA" id="ARBA00022989"/>
    </source>
</evidence>
<feature type="transmembrane region" description="Helical" evidence="11">
    <location>
        <begin position="190"/>
        <end position="214"/>
    </location>
</feature>
<organism evidence="12 13">
    <name type="scientific">Collybiopsis luxurians FD-317 M1</name>
    <dbReference type="NCBI Taxonomy" id="944289"/>
    <lineage>
        <taxon>Eukaryota</taxon>
        <taxon>Fungi</taxon>
        <taxon>Dikarya</taxon>
        <taxon>Basidiomycota</taxon>
        <taxon>Agaricomycotina</taxon>
        <taxon>Agaricomycetes</taxon>
        <taxon>Agaricomycetidae</taxon>
        <taxon>Agaricales</taxon>
        <taxon>Marasmiineae</taxon>
        <taxon>Omphalotaceae</taxon>
        <taxon>Collybiopsis</taxon>
        <taxon>Collybiopsis luxurians</taxon>
    </lineage>
</organism>
<evidence type="ECO:0000256" key="4">
    <source>
        <dbReference type="ARBA" id="ARBA00022692"/>
    </source>
</evidence>
<evidence type="ECO:0008006" key="14">
    <source>
        <dbReference type="Google" id="ProtNLM"/>
    </source>
</evidence>
<dbReference type="PANTHER" id="PTHR43829">
    <property type="entry name" value="AQUAPORIN OR AQUAGLYCEROPORIN RELATED"/>
    <property type="match status" value="1"/>
</dbReference>
<dbReference type="GO" id="GO:0015250">
    <property type="term" value="F:water channel activity"/>
    <property type="evidence" value="ECO:0007669"/>
    <property type="project" value="TreeGrafter"/>
</dbReference>
<reference evidence="12 13" key="1">
    <citation type="submission" date="2014-04" db="EMBL/GenBank/DDBJ databases">
        <title>Evolutionary Origins and Diversification of the Mycorrhizal Mutualists.</title>
        <authorList>
            <consortium name="DOE Joint Genome Institute"/>
            <consortium name="Mycorrhizal Genomics Consortium"/>
            <person name="Kohler A."/>
            <person name="Kuo A."/>
            <person name="Nagy L.G."/>
            <person name="Floudas D."/>
            <person name="Copeland A."/>
            <person name="Barry K.W."/>
            <person name="Cichocki N."/>
            <person name="Veneault-Fourrey C."/>
            <person name="LaButti K."/>
            <person name="Lindquist E.A."/>
            <person name="Lipzen A."/>
            <person name="Lundell T."/>
            <person name="Morin E."/>
            <person name="Murat C."/>
            <person name="Riley R."/>
            <person name="Ohm R."/>
            <person name="Sun H."/>
            <person name="Tunlid A."/>
            <person name="Henrissat B."/>
            <person name="Grigoriev I.V."/>
            <person name="Hibbett D.S."/>
            <person name="Martin F."/>
        </authorList>
    </citation>
    <scope>NUCLEOTIDE SEQUENCE [LARGE SCALE GENOMIC DNA]</scope>
    <source>
        <strain evidence="12 13">FD-317 M1</strain>
    </source>
</reference>
<dbReference type="InterPro" id="IPR050363">
    <property type="entry name" value="MIP/Aquaporin"/>
</dbReference>
<keyword evidence="4 9" id="KW-0812">Transmembrane</keyword>
<evidence type="ECO:0000256" key="9">
    <source>
        <dbReference type="RuleBase" id="RU000477"/>
    </source>
</evidence>
<dbReference type="PROSITE" id="PS00221">
    <property type="entry name" value="MIP"/>
    <property type="match status" value="1"/>
</dbReference>
<evidence type="ECO:0000256" key="11">
    <source>
        <dbReference type="SAM" id="Phobius"/>
    </source>
</evidence>
<comment type="subcellular location">
    <subcellularLocation>
        <location evidence="1">Membrane</location>
        <topology evidence="1">Multi-pass membrane protein</topology>
    </subcellularLocation>
</comment>
<gene>
    <name evidence="12" type="ORF">GYMLUDRAFT_243493</name>
</gene>
<dbReference type="PANTHER" id="PTHR43829:SF9">
    <property type="entry name" value="AQUAPORIN-9"/>
    <property type="match status" value="1"/>
</dbReference>
<feature type="transmembrane region" description="Helical" evidence="11">
    <location>
        <begin position="226"/>
        <end position="249"/>
    </location>
</feature>
<feature type="region of interest" description="Disordered" evidence="10">
    <location>
        <begin position="1"/>
        <end position="20"/>
    </location>
</feature>
<proteinExistence type="inferred from homology"/>
<dbReference type="PRINTS" id="PR00783">
    <property type="entry name" value="MINTRINSICP"/>
</dbReference>
<keyword evidence="3 9" id="KW-0813">Transport</keyword>
<keyword evidence="13" id="KW-1185">Reference proteome</keyword>
<dbReference type="GO" id="GO:0015254">
    <property type="term" value="F:glycerol channel activity"/>
    <property type="evidence" value="ECO:0007669"/>
    <property type="project" value="TreeGrafter"/>
</dbReference>
<evidence type="ECO:0000256" key="10">
    <source>
        <dbReference type="SAM" id="MobiDB-lite"/>
    </source>
</evidence>
<comment type="catalytic activity">
    <reaction evidence="8">
        <text>H2O(in) = H2O(out)</text>
        <dbReference type="Rhea" id="RHEA:29667"/>
        <dbReference type="ChEBI" id="CHEBI:15377"/>
    </reaction>
</comment>
<dbReference type="FunFam" id="1.20.1080.10:FF:000027">
    <property type="entry name" value="MIP aquaporin"/>
    <property type="match status" value="1"/>
</dbReference>
<dbReference type="InterPro" id="IPR022357">
    <property type="entry name" value="MIP_CS"/>
</dbReference>
<dbReference type="GO" id="GO:0005886">
    <property type="term" value="C:plasma membrane"/>
    <property type="evidence" value="ECO:0007669"/>
    <property type="project" value="TreeGrafter"/>
</dbReference>
<evidence type="ECO:0000313" key="12">
    <source>
        <dbReference type="EMBL" id="KIK61299.1"/>
    </source>
</evidence>
<protein>
    <recommendedName>
        <fullName evidence="14">Aquaporin</fullName>
    </recommendedName>
</protein>
<accession>A0A0D0CFD8</accession>
<sequence length="312" mass="33590">MATSSLETAPSLPVSPPVDKGKFRHDEVHVSQLTTTPTGRLVRPNWWWNYRQIIREIAAEFAGVMILVIFGTGAISQVVLSSDTSVVSTPKGDYLSISFGFAVGAGLGVWVSGGISGGHINPAVTLAFATWRGFPWKKVPGYIFGQLMGGIVGAAIVYANYFHAIDIFEGGRGIRTLKTAGIFGTYALDYMTNVSCFFSEFLGTAILVLVLFAALDKPNAPPPGMLPLVIFIVFLGIAACLGMETGFAVNPARDLGPRMLTAMVGYGKEVFTFRNQYWLWCPVIATILGAQAGAMFYDVLLFNGKESIVNKP</sequence>
<evidence type="ECO:0000256" key="3">
    <source>
        <dbReference type="ARBA" id="ARBA00022448"/>
    </source>
</evidence>
<feature type="transmembrane region" description="Helical" evidence="11">
    <location>
        <begin position="57"/>
        <end position="79"/>
    </location>
</feature>
<dbReference type="Pfam" id="PF00230">
    <property type="entry name" value="MIP"/>
    <property type="match status" value="1"/>
</dbReference>
<keyword evidence="5" id="KW-0677">Repeat</keyword>
<feature type="transmembrane region" description="Helical" evidence="11">
    <location>
        <begin position="141"/>
        <end position="161"/>
    </location>
</feature>
<comment type="similarity">
    <text evidence="2 9">Belongs to the MIP/aquaporin (TC 1.A.8) family.</text>
</comment>
<dbReference type="InterPro" id="IPR023271">
    <property type="entry name" value="Aquaporin-like"/>
</dbReference>
<dbReference type="EMBL" id="KN834771">
    <property type="protein sequence ID" value="KIK61299.1"/>
    <property type="molecule type" value="Genomic_DNA"/>
</dbReference>
<dbReference type="OrthoDB" id="3222at2759"/>
<dbReference type="Proteomes" id="UP000053593">
    <property type="component" value="Unassembled WGS sequence"/>
</dbReference>
<feature type="transmembrane region" description="Helical" evidence="11">
    <location>
        <begin position="277"/>
        <end position="302"/>
    </location>
</feature>
<evidence type="ECO:0000256" key="1">
    <source>
        <dbReference type="ARBA" id="ARBA00004141"/>
    </source>
</evidence>
<dbReference type="CDD" id="cd00333">
    <property type="entry name" value="MIP"/>
    <property type="match status" value="1"/>
</dbReference>
<keyword evidence="7 11" id="KW-0472">Membrane</keyword>
<evidence type="ECO:0000256" key="7">
    <source>
        <dbReference type="ARBA" id="ARBA00023136"/>
    </source>
</evidence>
<dbReference type="NCBIfam" id="TIGR00861">
    <property type="entry name" value="MIP"/>
    <property type="match status" value="1"/>
</dbReference>
<name>A0A0D0CFD8_9AGAR</name>
<evidence type="ECO:0000256" key="5">
    <source>
        <dbReference type="ARBA" id="ARBA00022737"/>
    </source>
</evidence>
<keyword evidence="6 11" id="KW-1133">Transmembrane helix</keyword>
<dbReference type="PRINTS" id="PR02019">
    <property type="entry name" value="AQUAPORIN7"/>
</dbReference>
<evidence type="ECO:0000313" key="13">
    <source>
        <dbReference type="Proteomes" id="UP000053593"/>
    </source>
</evidence>
<dbReference type="AlphaFoldDB" id="A0A0D0CFD8"/>
<dbReference type="InterPro" id="IPR000425">
    <property type="entry name" value="MIP"/>
</dbReference>
<dbReference type="SUPFAM" id="SSF81338">
    <property type="entry name" value="Aquaporin-like"/>
    <property type="match status" value="1"/>
</dbReference>
<evidence type="ECO:0000256" key="8">
    <source>
        <dbReference type="ARBA" id="ARBA00034651"/>
    </source>
</evidence>